<dbReference type="PROSITE" id="PS50943">
    <property type="entry name" value="HTH_CROC1"/>
    <property type="match status" value="1"/>
</dbReference>
<dbReference type="Pfam" id="PF00356">
    <property type="entry name" value="LacI"/>
    <property type="match status" value="1"/>
</dbReference>
<dbReference type="GO" id="GO:0003700">
    <property type="term" value="F:DNA-binding transcription factor activity"/>
    <property type="evidence" value="ECO:0007669"/>
    <property type="project" value="TreeGrafter"/>
</dbReference>
<evidence type="ECO:0000259" key="4">
    <source>
        <dbReference type="PROSITE" id="PS50932"/>
    </source>
</evidence>
<evidence type="ECO:0000256" key="2">
    <source>
        <dbReference type="ARBA" id="ARBA00023125"/>
    </source>
</evidence>
<dbReference type="PROSITE" id="PS50932">
    <property type="entry name" value="HTH_LACI_2"/>
    <property type="match status" value="1"/>
</dbReference>
<proteinExistence type="predicted"/>
<evidence type="ECO:0000259" key="5">
    <source>
        <dbReference type="PROSITE" id="PS50943"/>
    </source>
</evidence>
<dbReference type="SUPFAM" id="SSF53822">
    <property type="entry name" value="Periplasmic binding protein-like I"/>
    <property type="match status" value="1"/>
</dbReference>
<evidence type="ECO:0000256" key="1">
    <source>
        <dbReference type="ARBA" id="ARBA00023015"/>
    </source>
</evidence>
<dbReference type="Gene3D" id="1.10.260.40">
    <property type="entry name" value="lambda repressor-like DNA-binding domains"/>
    <property type="match status" value="1"/>
</dbReference>
<dbReference type="OrthoDB" id="9788209at2"/>
<dbReference type="PRINTS" id="PR00036">
    <property type="entry name" value="HTHLACI"/>
</dbReference>
<dbReference type="PANTHER" id="PTHR30146">
    <property type="entry name" value="LACI-RELATED TRANSCRIPTIONAL REPRESSOR"/>
    <property type="match status" value="1"/>
</dbReference>
<dbReference type="GO" id="GO:0000976">
    <property type="term" value="F:transcription cis-regulatory region binding"/>
    <property type="evidence" value="ECO:0007669"/>
    <property type="project" value="TreeGrafter"/>
</dbReference>
<dbReference type="eggNOG" id="COG1609">
    <property type="taxonomic scope" value="Bacteria"/>
</dbReference>
<keyword evidence="3" id="KW-0804">Transcription</keyword>
<keyword evidence="2" id="KW-0238">DNA-binding</keyword>
<dbReference type="RefSeq" id="WP_074686282.1">
    <property type="nucleotide sequence ID" value="NZ_FNNF01000013.1"/>
</dbReference>
<dbReference type="SMART" id="SM00354">
    <property type="entry name" value="HTH_LACI"/>
    <property type="match status" value="1"/>
</dbReference>
<dbReference type="STRING" id="1630.SAMN05216514_10131"/>
<dbReference type="InterPro" id="IPR000843">
    <property type="entry name" value="HTH_LacI"/>
</dbReference>
<feature type="domain" description="HTH lacI-type" evidence="4">
    <location>
        <begin position="3"/>
        <end position="56"/>
    </location>
</feature>
<dbReference type="CDD" id="cd01392">
    <property type="entry name" value="HTH_LacI"/>
    <property type="match status" value="1"/>
</dbReference>
<dbReference type="InterPro" id="IPR001387">
    <property type="entry name" value="Cro/C1-type_HTH"/>
</dbReference>
<dbReference type="PANTHER" id="PTHR30146:SF109">
    <property type="entry name" value="HTH-TYPE TRANSCRIPTIONAL REGULATOR GALS"/>
    <property type="match status" value="1"/>
</dbReference>
<dbReference type="PROSITE" id="PS00356">
    <property type="entry name" value="HTH_LACI_1"/>
    <property type="match status" value="1"/>
</dbReference>
<dbReference type="Pfam" id="PF13377">
    <property type="entry name" value="Peripla_BP_3"/>
    <property type="match status" value="1"/>
</dbReference>
<organism evidence="6 7">
    <name type="scientific">Kandleria vitulina</name>
    <dbReference type="NCBI Taxonomy" id="1630"/>
    <lineage>
        <taxon>Bacteria</taxon>
        <taxon>Bacillati</taxon>
        <taxon>Bacillota</taxon>
        <taxon>Erysipelotrichia</taxon>
        <taxon>Erysipelotrichales</taxon>
        <taxon>Coprobacillaceae</taxon>
        <taxon>Kandleria</taxon>
    </lineage>
</organism>
<keyword evidence="1" id="KW-0805">Transcription regulation</keyword>
<dbReference type="InterPro" id="IPR028082">
    <property type="entry name" value="Peripla_BP_I"/>
</dbReference>
<accession>A0A1H2TH05</accession>
<dbReference type="EMBL" id="FNNF01000013">
    <property type="protein sequence ID" value="SDW42509.1"/>
    <property type="molecule type" value="Genomic_DNA"/>
</dbReference>
<dbReference type="InterPro" id="IPR010982">
    <property type="entry name" value="Lambda_DNA-bd_dom_sf"/>
</dbReference>
<protein>
    <submittedName>
        <fullName evidence="6">Transcriptional regulator, LacI family</fullName>
    </submittedName>
</protein>
<sequence length="332" mass="37225">MGVTIKDIAKKAGVSTSTVSRVINDHYSISDETKKRVRDIMNELGYHYEHARTIHTIGVVFPRSMVDAYENPFYLGIVRGISYICNKYSYRLNVITGANFHELKNSMEITQADGYIFLYSDIEDSLLEYMNTNNLLYLIVGKPTSNTNSTLSVDTDNVQAGYEATKYLIALGHTKIGYVGTSKKKQFSVDRKVGYLQGITEAGLGIKTQYMVDLSSSYSYNPTQILELLTQEDRPTAFVVCDDIYATIIIRLIEEIGLKVPDDISIVSFNNSIFARLMHPALTSLDINANQLGMEAVSQLIKHIETPGMFATRTIVPFTITKRDSCKDLTKL</sequence>
<name>A0A1H2TH05_9FIRM</name>
<evidence type="ECO:0000313" key="7">
    <source>
        <dbReference type="Proteomes" id="UP000182429"/>
    </source>
</evidence>
<reference evidence="6 7" key="1">
    <citation type="submission" date="2016-10" db="EMBL/GenBank/DDBJ databases">
        <authorList>
            <person name="de Groot N.N."/>
        </authorList>
    </citation>
    <scope>NUCLEOTIDE SEQUENCE [LARGE SCALE GENOMIC DNA]</scope>
    <source>
        <strain evidence="6 7">S3b</strain>
    </source>
</reference>
<dbReference type="CDD" id="cd06294">
    <property type="entry name" value="PBP1_MalR-like"/>
    <property type="match status" value="1"/>
</dbReference>
<evidence type="ECO:0000256" key="3">
    <source>
        <dbReference type="ARBA" id="ARBA00023163"/>
    </source>
</evidence>
<dbReference type="Proteomes" id="UP000182429">
    <property type="component" value="Unassembled WGS sequence"/>
</dbReference>
<dbReference type="InterPro" id="IPR046335">
    <property type="entry name" value="LacI/GalR-like_sensor"/>
</dbReference>
<feature type="domain" description="HTH cro/C1-type" evidence="5">
    <location>
        <begin position="2"/>
        <end position="47"/>
    </location>
</feature>
<dbReference type="Gene3D" id="3.40.50.2300">
    <property type="match status" value="2"/>
</dbReference>
<gene>
    <name evidence="6" type="ORF">SAMN04487759_11352</name>
</gene>
<dbReference type="SUPFAM" id="SSF47413">
    <property type="entry name" value="lambda repressor-like DNA-binding domains"/>
    <property type="match status" value="1"/>
</dbReference>
<dbReference type="AlphaFoldDB" id="A0A1H2TH05"/>
<evidence type="ECO:0000313" key="6">
    <source>
        <dbReference type="EMBL" id="SDW42509.1"/>
    </source>
</evidence>